<dbReference type="PANTHER" id="PTHR47074">
    <property type="entry name" value="BNAC02G40300D PROTEIN"/>
    <property type="match status" value="1"/>
</dbReference>
<dbReference type="GO" id="GO:0003676">
    <property type="term" value="F:nucleic acid binding"/>
    <property type="evidence" value="ECO:0007669"/>
    <property type="project" value="InterPro"/>
</dbReference>
<reference evidence="3" key="1">
    <citation type="journal article" date="2014" name="Science">
        <title>Ancient hybridizations among the ancestral genomes of bread wheat.</title>
        <authorList>
            <consortium name="International Wheat Genome Sequencing Consortium,"/>
            <person name="Marcussen T."/>
            <person name="Sandve S.R."/>
            <person name="Heier L."/>
            <person name="Spannagl M."/>
            <person name="Pfeifer M."/>
            <person name="Jakobsen K.S."/>
            <person name="Wulff B.B."/>
            <person name="Steuernagel B."/>
            <person name="Mayer K.F."/>
            <person name="Olsen O.A."/>
        </authorList>
    </citation>
    <scope>NUCLEOTIDE SEQUENCE [LARGE SCALE GENOMIC DNA]</scope>
    <source>
        <strain evidence="3">cv. AL8/78</strain>
    </source>
</reference>
<dbReference type="AlphaFoldDB" id="A0A452ZKI0"/>
<dbReference type="STRING" id="200361.A0A452ZKI0"/>
<sequence>GWTRPPLGFVKLNVDASFDQDMLRGTAGAVLRDDKGRFIVGGNWKMDWCADVLTAEAMALRFGLLLAQKAGSNRLAVNSDNMEVIDTMKNGGHIAGAAATVFDDCYFMACDFPLVRFEHCNRKANKVAHEIARVAKFSETRDWFEEPLNDIVIFLIDDVTIITN</sequence>
<dbReference type="PANTHER" id="PTHR47074:SF47">
    <property type="entry name" value="RNASE H TYPE-1 DOMAIN-CONTAINING PROTEIN"/>
    <property type="match status" value="1"/>
</dbReference>
<reference evidence="2" key="5">
    <citation type="journal article" date="2021" name="G3 (Bethesda)">
        <title>Aegilops tauschii genome assembly Aet v5.0 features greater sequence contiguity and improved annotation.</title>
        <authorList>
            <person name="Wang L."/>
            <person name="Zhu T."/>
            <person name="Rodriguez J.C."/>
            <person name="Deal K.R."/>
            <person name="Dubcovsky J."/>
            <person name="McGuire P.E."/>
            <person name="Lux T."/>
            <person name="Spannagl M."/>
            <person name="Mayer K.F.X."/>
            <person name="Baldrich P."/>
            <person name="Meyers B.C."/>
            <person name="Huo N."/>
            <person name="Gu Y.Q."/>
            <person name="Zhou H."/>
            <person name="Devos K.M."/>
            <person name="Bennetzen J.L."/>
            <person name="Unver T."/>
            <person name="Budak H."/>
            <person name="Gulick P.J."/>
            <person name="Galiba G."/>
            <person name="Kalapos B."/>
            <person name="Nelson D.R."/>
            <person name="Li P."/>
            <person name="You F.M."/>
            <person name="Luo M.C."/>
            <person name="Dvorak J."/>
        </authorList>
    </citation>
    <scope>NUCLEOTIDE SEQUENCE [LARGE SCALE GENOMIC DNA]</scope>
    <source>
        <strain evidence="2">cv. AL8/78</strain>
    </source>
</reference>
<reference evidence="2" key="4">
    <citation type="submission" date="2019-03" db="UniProtKB">
        <authorList>
            <consortium name="EnsemblPlants"/>
        </authorList>
    </citation>
    <scope>IDENTIFICATION</scope>
</reference>
<dbReference type="InterPro" id="IPR052929">
    <property type="entry name" value="RNase_H-like_EbsB-rel"/>
</dbReference>
<dbReference type="InterPro" id="IPR036397">
    <property type="entry name" value="RNaseH_sf"/>
</dbReference>
<evidence type="ECO:0000313" key="2">
    <source>
        <dbReference type="EnsemblPlants" id="AET1Gv20815400.1"/>
    </source>
</evidence>
<proteinExistence type="predicted"/>
<dbReference type="Gene3D" id="3.30.420.10">
    <property type="entry name" value="Ribonuclease H-like superfamily/Ribonuclease H"/>
    <property type="match status" value="1"/>
</dbReference>
<accession>A0A452ZKI0</accession>
<dbReference type="Pfam" id="PF13456">
    <property type="entry name" value="RVT_3"/>
    <property type="match status" value="1"/>
</dbReference>
<dbReference type="Proteomes" id="UP000015105">
    <property type="component" value="Chromosome 1D"/>
</dbReference>
<dbReference type="EnsemblPlants" id="AET1Gv20815400.1">
    <property type="protein sequence ID" value="AET1Gv20815400.1"/>
    <property type="gene ID" value="AET1Gv20815400"/>
</dbReference>
<dbReference type="Gramene" id="AET1Gv20815400.1">
    <property type="protein sequence ID" value="AET1Gv20815400.1"/>
    <property type="gene ID" value="AET1Gv20815400"/>
</dbReference>
<name>A0A452ZKI0_AEGTS</name>
<evidence type="ECO:0000259" key="1">
    <source>
        <dbReference type="Pfam" id="PF13456"/>
    </source>
</evidence>
<evidence type="ECO:0000313" key="3">
    <source>
        <dbReference type="Proteomes" id="UP000015105"/>
    </source>
</evidence>
<reference evidence="3" key="2">
    <citation type="journal article" date="2017" name="Nat. Plants">
        <title>The Aegilops tauschii genome reveals multiple impacts of transposons.</title>
        <authorList>
            <person name="Zhao G."/>
            <person name="Zou C."/>
            <person name="Li K."/>
            <person name="Wang K."/>
            <person name="Li T."/>
            <person name="Gao L."/>
            <person name="Zhang X."/>
            <person name="Wang H."/>
            <person name="Yang Z."/>
            <person name="Liu X."/>
            <person name="Jiang W."/>
            <person name="Mao L."/>
            <person name="Kong X."/>
            <person name="Jiao Y."/>
            <person name="Jia J."/>
        </authorList>
    </citation>
    <scope>NUCLEOTIDE SEQUENCE [LARGE SCALE GENOMIC DNA]</scope>
    <source>
        <strain evidence="3">cv. AL8/78</strain>
    </source>
</reference>
<dbReference type="SUPFAM" id="SSF53098">
    <property type="entry name" value="Ribonuclease H-like"/>
    <property type="match status" value="1"/>
</dbReference>
<dbReference type="InterPro" id="IPR002156">
    <property type="entry name" value="RNaseH_domain"/>
</dbReference>
<dbReference type="CDD" id="cd06222">
    <property type="entry name" value="RNase_H_like"/>
    <property type="match status" value="1"/>
</dbReference>
<feature type="domain" description="RNase H type-1" evidence="1">
    <location>
        <begin position="13"/>
        <end position="133"/>
    </location>
</feature>
<organism evidence="2 3">
    <name type="scientific">Aegilops tauschii subsp. strangulata</name>
    <name type="common">Goatgrass</name>
    <dbReference type="NCBI Taxonomy" id="200361"/>
    <lineage>
        <taxon>Eukaryota</taxon>
        <taxon>Viridiplantae</taxon>
        <taxon>Streptophyta</taxon>
        <taxon>Embryophyta</taxon>
        <taxon>Tracheophyta</taxon>
        <taxon>Spermatophyta</taxon>
        <taxon>Magnoliopsida</taxon>
        <taxon>Liliopsida</taxon>
        <taxon>Poales</taxon>
        <taxon>Poaceae</taxon>
        <taxon>BOP clade</taxon>
        <taxon>Pooideae</taxon>
        <taxon>Triticodae</taxon>
        <taxon>Triticeae</taxon>
        <taxon>Triticinae</taxon>
        <taxon>Aegilops</taxon>
    </lineage>
</organism>
<keyword evidence="3" id="KW-1185">Reference proteome</keyword>
<dbReference type="InterPro" id="IPR012337">
    <property type="entry name" value="RNaseH-like_sf"/>
</dbReference>
<reference evidence="2" key="3">
    <citation type="journal article" date="2017" name="Nature">
        <title>Genome sequence of the progenitor of the wheat D genome Aegilops tauschii.</title>
        <authorList>
            <person name="Luo M.C."/>
            <person name="Gu Y.Q."/>
            <person name="Puiu D."/>
            <person name="Wang H."/>
            <person name="Twardziok S.O."/>
            <person name="Deal K.R."/>
            <person name="Huo N."/>
            <person name="Zhu T."/>
            <person name="Wang L."/>
            <person name="Wang Y."/>
            <person name="McGuire P.E."/>
            <person name="Liu S."/>
            <person name="Long H."/>
            <person name="Ramasamy R.K."/>
            <person name="Rodriguez J.C."/>
            <person name="Van S.L."/>
            <person name="Yuan L."/>
            <person name="Wang Z."/>
            <person name="Xia Z."/>
            <person name="Xiao L."/>
            <person name="Anderson O.D."/>
            <person name="Ouyang S."/>
            <person name="Liang Y."/>
            <person name="Zimin A.V."/>
            <person name="Pertea G."/>
            <person name="Qi P."/>
            <person name="Bennetzen J.L."/>
            <person name="Dai X."/>
            <person name="Dawson M.W."/>
            <person name="Muller H.G."/>
            <person name="Kugler K."/>
            <person name="Rivarola-Duarte L."/>
            <person name="Spannagl M."/>
            <person name="Mayer K.F.X."/>
            <person name="Lu F.H."/>
            <person name="Bevan M.W."/>
            <person name="Leroy P."/>
            <person name="Li P."/>
            <person name="You F.M."/>
            <person name="Sun Q."/>
            <person name="Liu Z."/>
            <person name="Lyons E."/>
            <person name="Wicker T."/>
            <person name="Salzberg S.L."/>
            <person name="Devos K.M."/>
            <person name="Dvorak J."/>
        </authorList>
    </citation>
    <scope>NUCLEOTIDE SEQUENCE [LARGE SCALE GENOMIC DNA]</scope>
    <source>
        <strain evidence="2">cv. AL8/78</strain>
    </source>
</reference>
<dbReference type="InterPro" id="IPR044730">
    <property type="entry name" value="RNase_H-like_dom_plant"/>
</dbReference>
<protein>
    <recommendedName>
        <fullName evidence="1">RNase H type-1 domain-containing protein</fullName>
    </recommendedName>
</protein>
<dbReference type="GO" id="GO:0004523">
    <property type="term" value="F:RNA-DNA hybrid ribonuclease activity"/>
    <property type="evidence" value="ECO:0007669"/>
    <property type="project" value="InterPro"/>
</dbReference>